<feature type="compositionally biased region" description="Low complexity" evidence="1">
    <location>
        <begin position="21"/>
        <end position="42"/>
    </location>
</feature>
<proteinExistence type="predicted"/>
<name>A0A0A9Q0J4_ARUDO</name>
<dbReference type="EMBL" id="GBRH01264994">
    <property type="protein sequence ID" value="JAD32901.1"/>
    <property type="molecule type" value="Transcribed_RNA"/>
</dbReference>
<protein>
    <submittedName>
        <fullName evidence="2">Uncharacterized protein</fullName>
    </submittedName>
</protein>
<feature type="compositionally biased region" description="Low complexity" evidence="1">
    <location>
        <begin position="57"/>
        <end position="69"/>
    </location>
</feature>
<evidence type="ECO:0000256" key="1">
    <source>
        <dbReference type="SAM" id="MobiDB-lite"/>
    </source>
</evidence>
<accession>A0A0A9Q0J4</accession>
<sequence length="69" mass="7032">MRCARAGRAAHSPAPALCTGASSPWASRPPSSSRTRSSTPTSPAEPSPMPAACCWRTSTIPTSSPTTSC</sequence>
<dbReference type="AlphaFoldDB" id="A0A0A9Q0J4"/>
<reference evidence="2" key="1">
    <citation type="submission" date="2014-09" db="EMBL/GenBank/DDBJ databases">
        <authorList>
            <person name="Magalhaes I.L.F."/>
            <person name="Oliveira U."/>
            <person name="Santos F.R."/>
            <person name="Vidigal T.H.D.A."/>
            <person name="Brescovit A.D."/>
            <person name="Santos A.J."/>
        </authorList>
    </citation>
    <scope>NUCLEOTIDE SEQUENCE</scope>
    <source>
        <tissue evidence="2">Shoot tissue taken approximately 20 cm above the soil surface</tissue>
    </source>
</reference>
<organism evidence="2">
    <name type="scientific">Arundo donax</name>
    <name type="common">Giant reed</name>
    <name type="synonym">Donax arundinaceus</name>
    <dbReference type="NCBI Taxonomy" id="35708"/>
    <lineage>
        <taxon>Eukaryota</taxon>
        <taxon>Viridiplantae</taxon>
        <taxon>Streptophyta</taxon>
        <taxon>Embryophyta</taxon>
        <taxon>Tracheophyta</taxon>
        <taxon>Spermatophyta</taxon>
        <taxon>Magnoliopsida</taxon>
        <taxon>Liliopsida</taxon>
        <taxon>Poales</taxon>
        <taxon>Poaceae</taxon>
        <taxon>PACMAD clade</taxon>
        <taxon>Arundinoideae</taxon>
        <taxon>Arundineae</taxon>
        <taxon>Arundo</taxon>
    </lineage>
</organism>
<reference evidence="2" key="2">
    <citation type="journal article" date="2015" name="Data Brief">
        <title>Shoot transcriptome of the giant reed, Arundo donax.</title>
        <authorList>
            <person name="Barrero R.A."/>
            <person name="Guerrero F.D."/>
            <person name="Moolhuijzen P."/>
            <person name="Goolsby J.A."/>
            <person name="Tidwell J."/>
            <person name="Bellgard S.E."/>
            <person name="Bellgard M.I."/>
        </authorList>
    </citation>
    <scope>NUCLEOTIDE SEQUENCE</scope>
    <source>
        <tissue evidence="2">Shoot tissue taken approximately 20 cm above the soil surface</tissue>
    </source>
</reference>
<evidence type="ECO:0000313" key="2">
    <source>
        <dbReference type="EMBL" id="JAD32901.1"/>
    </source>
</evidence>
<feature type="region of interest" description="Disordered" evidence="1">
    <location>
        <begin position="1"/>
        <end position="69"/>
    </location>
</feature>